<dbReference type="PANTHER" id="PTHR43037">
    <property type="entry name" value="UNNAMED PRODUCT-RELATED"/>
    <property type="match status" value="1"/>
</dbReference>
<gene>
    <name evidence="3" type="ORF">BaRGS_00015319</name>
</gene>
<organism evidence="3 4">
    <name type="scientific">Batillaria attramentaria</name>
    <dbReference type="NCBI Taxonomy" id="370345"/>
    <lineage>
        <taxon>Eukaryota</taxon>
        <taxon>Metazoa</taxon>
        <taxon>Spiralia</taxon>
        <taxon>Lophotrochozoa</taxon>
        <taxon>Mollusca</taxon>
        <taxon>Gastropoda</taxon>
        <taxon>Caenogastropoda</taxon>
        <taxon>Sorbeoconcha</taxon>
        <taxon>Cerithioidea</taxon>
        <taxon>Batillariidae</taxon>
        <taxon>Batillaria</taxon>
    </lineage>
</organism>
<keyword evidence="1 2" id="KW-0732">Signal</keyword>
<dbReference type="PANTHER" id="PTHR43037:SF4">
    <property type="entry name" value="PEPTIDASE S9 PROLYL OLIGOPEPTIDASE CATALYTIC DOMAIN-CONTAINING PROTEIN"/>
    <property type="match status" value="1"/>
</dbReference>
<dbReference type="EMBL" id="JACVVK020000093">
    <property type="protein sequence ID" value="KAK7493419.1"/>
    <property type="molecule type" value="Genomic_DNA"/>
</dbReference>
<evidence type="ECO:0000313" key="3">
    <source>
        <dbReference type="EMBL" id="KAK7493419.1"/>
    </source>
</evidence>
<reference evidence="3 4" key="1">
    <citation type="journal article" date="2023" name="Sci. Data">
        <title>Genome assembly of the Korean intertidal mud-creeper Batillaria attramentaria.</title>
        <authorList>
            <person name="Patra A.K."/>
            <person name="Ho P.T."/>
            <person name="Jun S."/>
            <person name="Lee S.J."/>
            <person name="Kim Y."/>
            <person name="Won Y.J."/>
        </authorList>
    </citation>
    <scope>NUCLEOTIDE SEQUENCE [LARGE SCALE GENOMIC DNA]</scope>
    <source>
        <strain evidence="3">Wonlab-2016</strain>
    </source>
</reference>
<dbReference type="SUPFAM" id="SSF53474">
    <property type="entry name" value="alpha/beta-Hydrolases"/>
    <property type="match status" value="1"/>
</dbReference>
<feature type="chain" id="PRO_5044794636" description="Peptidase S9 prolyl oligopeptidase catalytic domain-containing protein" evidence="2">
    <location>
        <begin position="20"/>
        <end position="940"/>
    </location>
</feature>
<comment type="caution">
    <text evidence="3">The sequence shown here is derived from an EMBL/GenBank/DDBJ whole genome shotgun (WGS) entry which is preliminary data.</text>
</comment>
<evidence type="ECO:0000256" key="1">
    <source>
        <dbReference type="ARBA" id="ARBA00022729"/>
    </source>
</evidence>
<protein>
    <recommendedName>
        <fullName evidence="5">Peptidase S9 prolyl oligopeptidase catalytic domain-containing protein</fullName>
    </recommendedName>
</protein>
<proteinExistence type="predicted"/>
<accession>A0ABD0L2Q9</accession>
<feature type="signal peptide" evidence="2">
    <location>
        <begin position="1"/>
        <end position="19"/>
    </location>
</feature>
<dbReference type="InterPro" id="IPR029058">
    <property type="entry name" value="AB_hydrolase_fold"/>
</dbReference>
<dbReference type="Proteomes" id="UP001519460">
    <property type="component" value="Unassembled WGS sequence"/>
</dbReference>
<feature type="non-terminal residue" evidence="3">
    <location>
        <position position="940"/>
    </location>
</feature>
<dbReference type="InterPro" id="IPR050955">
    <property type="entry name" value="Plant_Biomass_Hydrol_Est"/>
</dbReference>
<name>A0ABD0L2Q9_9CAEN</name>
<evidence type="ECO:0000313" key="4">
    <source>
        <dbReference type="Proteomes" id="UP001519460"/>
    </source>
</evidence>
<evidence type="ECO:0008006" key="5">
    <source>
        <dbReference type="Google" id="ProtNLM"/>
    </source>
</evidence>
<keyword evidence="4" id="KW-1185">Reference proteome</keyword>
<evidence type="ECO:0000256" key="2">
    <source>
        <dbReference type="SAM" id="SignalP"/>
    </source>
</evidence>
<sequence>MPMLPSFLILLSVIDAVSPKKDGSLSELLSAEESRLAKLGAECPLQKLQRKTVDSLRLKEEHSDKTLACIVRFLKDNPSDGPFLTALGTVFEHKGKKFASQANTVFKQAVKISGKFPSYIKDWHVIGPFVIGKTEFDGDPLEAVGGIHNVSRFRLESGVSYPSELLPHGKVQWIHTKQTAADQAVRVAPKVNWNDLVSSLGSLGITEWQGWAVGELLINQDDVTLLVQCLGVSTVFIDGVPLTGDVYHRERFWFAAGLARGVHLVTVKLRTKVQALFQCSFKAPPKEGFEVLEPQFQPDLYDGFLFSTYLSVPVTNYKSDKWLRITKIAVKDQSLGESLTAELFHNKFQVAPGQTRPIIVKLGSQNNQISTHCKDVDFSLVVKTSEGQSTLPLTLRCRKKRESFLFTFLDHDGSVQHGAAIEPIRSCLGGVCPVLLTLHGTTVPPQNQADSYKRMVDGDFKFGVKGMWVLAPTRHGAHNWEGPGALTAMASLEALADLTRQHQWISNKADSAHVLFEGHSMGGHGAWHLATHYPDRAVGLAALAGWIKKEEYGDSNLFFRHDVATSHTDPAVKAVMEACIAENDADRHVSNLWKIPVLCRIGGNDRTVHPFFSRRMYRLLEEENIDVTYTELEGLEHWWWDTWETNDGGAVNDKQMRGFAEKCLSALANGGSRSVDEESCTSDGCGDSGESGAQMWQAPKHTVTGVTELVTVNPAFGEGLRGVRILQQTVPLRTSKIKINVTADKVYLTTSNVQRFTISEPPNRPVQWLDKVVTVDGLFQVRKEDLELVLSSDPAHFCKTEGSWRLCAEDVHRENRRGPLTLGPARRIAENSFLIITGTRGTSEMTRNIQAYAVYIANLFLLTSDAYSPVVKDVDVTPEQIDGAVHLGECVFKDPSTGILTLAPNGPHNLAMIVMGNSIHGLANVISLATPTIPPMTRSP</sequence>
<dbReference type="AlphaFoldDB" id="A0ABD0L2Q9"/>
<dbReference type="Gene3D" id="3.40.50.1820">
    <property type="entry name" value="alpha/beta hydrolase"/>
    <property type="match status" value="1"/>
</dbReference>